<gene>
    <name evidence="2" type="ORF">Slin15195_G057670</name>
</gene>
<accession>A0A9Q9ASL7</accession>
<dbReference type="InterPro" id="IPR001753">
    <property type="entry name" value="Enoyl-CoA_hydra/iso"/>
</dbReference>
<evidence type="ECO:0000313" key="2">
    <source>
        <dbReference type="EMBL" id="USW52448.1"/>
    </source>
</evidence>
<dbReference type="GO" id="GO:0006635">
    <property type="term" value="P:fatty acid beta-oxidation"/>
    <property type="evidence" value="ECO:0007669"/>
    <property type="project" value="TreeGrafter"/>
</dbReference>
<dbReference type="InterPro" id="IPR029045">
    <property type="entry name" value="ClpP/crotonase-like_dom_sf"/>
</dbReference>
<organism evidence="2 3">
    <name type="scientific">Septoria linicola</name>
    <dbReference type="NCBI Taxonomy" id="215465"/>
    <lineage>
        <taxon>Eukaryota</taxon>
        <taxon>Fungi</taxon>
        <taxon>Dikarya</taxon>
        <taxon>Ascomycota</taxon>
        <taxon>Pezizomycotina</taxon>
        <taxon>Dothideomycetes</taxon>
        <taxon>Dothideomycetidae</taxon>
        <taxon>Mycosphaerellales</taxon>
        <taxon>Mycosphaerellaceae</taxon>
        <taxon>Septoria</taxon>
    </lineage>
</organism>
<dbReference type="CDD" id="cd06558">
    <property type="entry name" value="crotonase-like"/>
    <property type="match status" value="1"/>
</dbReference>
<keyword evidence="3" id="KW-1185">Reference proteome</keyword>
<keyword evidence="1" id="KW-0843">Virulence</keyword>
<dbReference type="EMBL" id="CP099421">
    <property type="protein sequence ID" value="USW52448.1"/>
    <property type="molecule type" value="Genomic_DNA"/>
</dbReference>
<dbReference type="SUPFAM" id="SSF52096">
    <property type="entry name" value="ClpP/crotonase"/>
    <property type="match status" value="1"/>
</dbReference>
<sequence>MSSNKPGSVLFEVPIKSDSSVSVGGHGTVVCTQPTTGVYLLTFTNGPDNRLVTAFCRAMILALDIIEHRYEAGVVITTSSIPKFYSNGMDLEHAAFSRDYMHQSLYGLWRRLLTYPMPTIALCNGHAFAGGFMLAMMHDYRVMNPHKGYLCLNEIELGAALRAPMTAVFRMKLNGTVLRKMVLEAHRYKALEALRDGIVDHVGGLDETLAYVEELKLVEKARPGLTGASVYGELKREMWRETLEMIDNWAEDSVRPAQMAMEIKKERATSLKKVEAWEKTKAKL</sequence>
<dbReference type="AlphaFoldDB" id="A0A9Q9ASL7"/>
<dbReference type="Proteomes" id="UP001056384">
    <property type="component" value="Chromosome 4"/>
</dbReference>
<name>A0A9Q9ASL7_9PEZI</name>
<evidence type="ECO:0000256" key="1">
    <source>
        <dbReference type="ARBA" id="ARBA00023026"/>
    </source>
</evidence>
<dbReference type="OrthoDB" id="1696280at2759"/>
<proteinExistence type="predicted"/>
<dbReference type="Gene3D" id="3.90.226.10">
    <property type="entry name" value="2-enoyl-CoA Hydratase, Chain A, domain 1"/>
    <property type="match status" value="1"/>
</dbReference>
<dbReference type="PANTHER" id="PTHR11941:SF75">
    <property type="entry name" value="ENOYL-COA HYDRATASE_ISOMERASE FAMILY PROTEIN"/>
    <property type="match status" value="1"/>
</dbReference>
<evidence type="ECO:0000313" key="3">
    <source>
        <dbReference type="Proteomes" id="UP001056384"/>
    </source>
</evidence>
<dbReference type="GO" id="GO:0005777">
    <property type="term" value="C:peroxisome"/>
    <property type="evidence" value="ECO:0007669"/>
    <property type="project" value="TreeGrafter"/>
</dbReference>
<reference evidence="2" key="1">
    <citation type="submission" date="2022-06" db="EMBL/GenBank/DDBJ databases">
        <title>Complete genome sequences of two strains of the flax pathogen Septoria linicola.</title>
        <authorList>
            <person name="Lapalu N."/>
            <person name="Simon A."/>
            <person name="Demenou B."/>
            <person name="Paumier D."/>
            <person name="Guillot M.-P."/>
            <person name="Gout L."/>
            <person name="Valade R."/>
        </authorList>
    </citation>
    <scope>NUCLEOTIDE SEQUENCE</scope>
    <source>
        <strain evidence="2">SE15195</strain>
    </source>
</reference>
<dbReference type="GO" id="GO:0004165">
    <property type="term" value="F:delta(3)-delta(2)-enoyl-CoA isomerase activity"/>
    <property type="evidence" value="ECO:0007669"/>
    <property type="project" value="TreeGrafter"/>
</dbReference>
<protein>
    <submittedName>
        <fullName evidence="2">Enoyl-CoA hydratase/isomerase, ClpP/crotonase-like domain superfamily</fullName>
    </submittedName>
</protein>
<dbReference type="PANTHER" id="PTHR11941">
    <property type="entry name" value="ENOYL-COA HYDRATASE-RELATED"/>
    <property type="match status" value="1"/>
</dbReference>
<dbReference type="Pfam" id="PF00378">
    <property type="entry name" value="ECH_1"/>
    <property type="match status" value="1"/>
</dbReference>